<proteinExistence type="predicted"/>
<evidence type="ECO:0000259" key="2">
    <source>
        <dbReference type="Pfam" id="PF13087"/>
    </source>
</evidence>
<reference evidence="3 4" key="1">
    <citation type="journal article" date="2016" name="PLoS ONE">
        <title>A First Insight into the Genome of the Filter-Feeder Mussel Mytilus galloprovincialis.</title>
        <authorList>
            <person name="Murgarella M."/>
            <person name="Puiu D."/>
            <person name="Novoa B."/>
            <person name="Figueras A."/>
            <person name="Posada D."/>
            <person name="Canchaya C."/>
        </authorList>
    </citation>
    <scope>NUCLEOTIDE SEQUENCE [LARGE SCALE GENOMIC DNA]</scope>
    <source>
        <tissue evidence="3">Muscle</tissue>
    </source>
</reference>
<dbReference type="Gene3D" id="3.40.50.300">
    <property type="entry name" value="P-loop containing nucleotide triphosphate hydrolases"/>
    <property type="match status" value="1"/>
</dbReference>
<dbReference type="InterPro" id="IPR027417">
    <property type="entry name" value="P-loop_NTPase"/>
</dbReference>
<dbReference type="PANTHER" id="PTHR10887:SF531">
    <property type="entry name" value="PROTEIN ZGRF1"/>
    <property type="match status" value="1"/>
</dbReference>
<name>A0A3L5TS54_MYTGA</name>
<dbReference type="InterPro" id="IPR047187">
    <property type="entry name" value="SF1_C_Upf1"/>
</dbReference>
<gene>
    <name evidence="3" type="ORF">AM593_06461</name>
</gene>
<dbReference type="Pfam" id="PF13087">
    <property type="entry name" value="AAA_12"/>
    <property type="match status" value="1"/>
</dbReference>
<dbReference type="PANTHER" id="PTHR10887">
    <property type="entry name" value="DNA2/NAM7 HELICASE FAMILY"/>
    <property type="match status" value="1"/>
</dbReference>
<dbReference type="SMR" id="A0A3L5TS54"/>
<dbReference type="CDD" id="cd18808">
    <property type="entry name" value="SF1_C_Upf1"/>
    <property type="match status" value="1"/>
</dbReference>
<organism evidence="3 4">
    <name type="scientific">Mytilus galloprovincialis</name>
    <name type="common">Mediterranean mussel</name>
    <dbReference type="NCBI Taxonomy" id="29158"/>
    <lineage>
        <taxon>Eukaryota</taxon>
        <taxon>Metazoa</taxon>
        <taxon>Spiralia</taxon>
        <taxon>Lophotrochozoa</taxon>
        <taxon>Mollusca</taxon>
        <taxon>Bivalvia</taxon>
        <taxon>Autobranchia</taxon>
        <taxon>Pteriomorphia</taxon>
        <taxon>Mytilida</taxon>
        <taxon>Mytiloidea</taxon>
        <taxon>Mytilidae</taxon>
        <taxon>Mytilinae</taxon>
        <taxon>Mytilus</taxon>
    </lineage>
</organism>
<evidence type="ECO:0000256" key="1">
    <source>
        <dbReference type="SAM" id="MobiDB-lite"/>
    </source>
</evidence>
<dbReference type="GO" id="GO:0016604">
    <property type="term" value="C:nuclear body"/>
    <property type="evidence" value="ECO:0007669"/>
    <property type="project" value="TreeGrafter"/>
</dbReference>
<protein>
    <recommendedName>
        <fullName evidence="2">DNA2/NAM7 helicase-like C-terminal domain-containing protein</fullName>
    </recommendedName>
</protein>
<feature type="compositionally biased region" description="Acidic residues" evidence="1">
    <location>
        <begin position="189"/>
        <end position="203"/>
    </location>
</feature>
<dbReference type="EMBL" id="KV587005">
    <property type="protein sequence ID" value="OPL32761.1"/>
    <property type="molecule type" value="Genomic_DNA"/>
</dbReference>
<dbReference type="GO" id="GO:0006369">
    <property type="term" value="P:termination of RNA polymerase II transcription"/>
    <property type="evidence" value="ECO:0007669"/>
    <property type="project" value="TreeGrafter"/>
</dbReference>
<dbReference type="InterPro" id="IPR041679">
    <property type="entry name" value="DNA2/NAM7-like_C"/>
</dbReference>
<feature type="compositionally biased region" description="Polar residues" evidence="1">
    <location>
        <begin position="116"/>
        <end position="140"/>
    </location>
</feature>
<evidence type="ECO:0000313" key="4">
    <source>
        <dbReference type="Proteomes" id="UP000266721"/>
    </source>
</evidence>
<dbReference type="AlphaFoldDB" id="A0A3L5TS54"/>
<feature type="region of interest" description="Disordered" evidence="1">
    <location>
        <begin position="172"/>
        <end position="209"/>
    </location>
</feature>
<dbReference type="InterPro" id="IPR045055">
    <property type="entry name" value="DNA2/NAM7-like"/>
</dbReference>
<feature type="region of interest" description="Disordered" evidence="1">
    <location>
        <begin position="91"/>
        <end position="140"/>
    </location>
</feature>
<feature type="domain" description="DNA2/NAM7 helicase-like C-terminal" evidence="2">
    <location>
        <begin position="4"/>
        <end position="56"/>
    </location>
</feature>
<keyword evidence="4" id="KW-1185">Reference proteome</keyword>
<accession>A0A3L5TS54</accession>
<feature type="non-terminal residue" evidence="3">
    <location>
        <position position="1"/>
    </location>
</feature>
<sequence length="209" mass="23547">LKGVMVSTVDAFQGGERDVIILSCVRTRNVGFIDNEKRTNVALTRAKHHLLIVGNENNLTKNKLWHQIIQQCKDSSLQGLQSADTIRERFKLEPKPTENSQKKKRHHNKQEMLTDDASSSPPMSLTDSCKSSLSTDSPNIQQLVPESVSLEKGDQCSVEMDFQEDLTYRIAGSAGLGQRRKRRKIDPSLLEDNENINSDDEELPNIFNS</sequence>
<comment type="caution">
    <text evidence="3">The sequence shown here is derived from an EMBL/GenBank/DDBJ whole genome shotgun (WGS) entry which is preliminary data.</text>
</comment>
<dbReference type="GO" id="GO:0001147">
    <property type="term" value="F:transcription termination site sequence-specific DNA binding"/>
    <property type="evidence" value="ECO:0007669"/>
    <property type="project" value="TreeGrafter"/>
</dbReference>
<dbReference type="SUPFAM" id="SSF52540">
    <property type="entry name" value="P-loop containing nucleoside triphosphate hydrolases"/>
    <property type="match status" value="1"/>
</dbReference>
<dbReference type="Proteomes" id="UP000266721">
    <property type="component" value="Unassembled WGS sequence"/>
</dbReference>
<evidence type="ECO:0000313" key="3">
    <source>
        <dbReference type="EMBL" id="OPL32761.1"/>
    </source>
</evidence>